<gene>
    <name evidence="2" type="ORF">Slati_1013000</name>
</gene>
<name>A0AAW2XS33_9LAMI</name>
<accession>A0AAW2XS33</accession>
<dbReference type="InterPro" id="IPR052343">
    <property type="entry name" value="Retrotransposon-Effector_Assoc"/>
</dbReference>
<dbReference type="Pfam" id="PF00078">
    <property type="entry name" value="RVT_1"/>
    <property type="match status" value="1"/>
</dbReference>
<dbReference type="AlphaFoldDB" id="A0AAW2XS33"/>
<organism evidence="2">
    <name type="scientific">Sesamum latifolium</name>
    <dbReference type="NCBI Taxonomy" id="2727402"/>
    <lineage>
        <taxon>Eukaryota</taxon>
        <taxon>Viridiplantae</taxon>
        <taxon>Streptophyta</taxon>
        <taxon>Embryophyta</taxon>
        <taxon>Tracheophyta</taxon>
        <taxon>Spermatophyta</taxon>
        <taxon>Magnoliopsida</taxon>
        <taxon>eudicotyledons</taxon>
        <taxon>Gunneridae</taxon>
        <taxon>Pentapetalae</taxon>
        <taxon>asterids</taxon>
        <taxon>lamiids</taxon>
        <taxon>Lamiales</taxon>
        <taxon>Pedaliaceae</taxon>
        <taxon>Sesamum</taxon>
    </lineage>
</organism>
<dbReference type="EMBL" id="JACGWN010000003">
    <property type="protein sequence ID" value="KAL0456738.1"/>
    <property type="molecule type" value="Genomic_DNA"/>
</dbReference>
<dbReference type="PROSITE" id="PS50878">
    <property type="entry name" value="RT_POL"/>
    <property type="match status" value="1"/>
</dbReference>
<protein>
    <submittedName>
        <fullName evidence="2">Retrovirus-related Pol polyprotein from type-1 retrotransposable element R2</fullName>
    </submittedName>
</protein>
<dbReference type="CDD" id="cd01650">
    <property type="entry name" value="RT_nLTR_like"/>
    <property type="match status" value="1"/>
</dbReference>
<evidence type="ECO:0000259" key="1">
    <source>
        <dbReference type="PROSITE" id="PS50878"/>
    </source>
</evidence>
<reference evidence="2" key="1">
    <citation type="submission" date="2020-06" db="EMBL/GenBank/DDBJ databases">
        <authorList>
            <person name="Li T."/>
            <person name="Hu X."/>
            <person name="Zhang T."/>
            <person name="Song X."/>
            <person name="Zhang H."/>
            <person name="Dai N."/>
            <person name="Sheng W."/>
            <person name="Hou X."/>
            <person name="Wei L."/>
        </authorList>
    </citation>
    <scope>NUCLEOTIDE SEQUENCE</scope>
    <source>
        <strain evidence="2">KEN1</strain>
        <tissue evidence="2">Leaf</tissue>
    </source>
</reference>
<evidence type="ECO:0000313" key="2">
    <source>
        <dbReference type="EMBL" id="KAL0456738.1"/>
    </source>
</evidence>
<dbReference type="PANTHER" id="PTHR46890:SF48">
    <property type="entry name" value="RNA-DIRECTED DNA POLYMERASE"/>
    <property type="match status" value="1"/>
</dbReference>
<feature type="domain" description="Reverse transcriptase" evidence="1">
    <location>
        <begin position="1"/>
        <end position="236"/>
    </location>
</feature>
<dbReference type="InterPro" id="IPR000477">
    <property type="entry name" value="RT_dom"/>
</dbReference>
<dbReference type="PANTHER" id="PTHR46890">
    <property type="entry name" value="NON-LTR RETROLELEMENT REVERSE TRANSCRIPTASE-LIKE PROTEIN-RELATED"/>
    <property type="match status" value="1"/>
</dbReference>
<comment type="caution">
    <text evidence="2">The sequence shown here is derived from an EMBL/GenBank/DDBJ whole genome shotgun (WGS) entry which is preliminary data.</text>
</comment>
<proteinExistence type="predicted"/>
<reference evidence="2" key="2">
    <citation type="journal article" date="2024" name="Plant">
        <title>Genomic evolution and insights into agronomic trait innovations of Sesamum species.</title>
        <authorList>
            <person name="Miao H."/>
            <person name="Wang L."/>
            <person name="Qu L."/>
            <person name="Liu H."/>
            <person name="Sun Y."/>
            <person name="Le M."/>
            <person name="Wang Q."/>
            <person name="Wei S."/>
            <person name="Zheng Y."/>
            <person name="Lin W."/>
            <person name="Duan Y."/>
            <person name="Cao H."/>
            <person name="Xiong S."/>
            <person name="Wang X."/>
            <person name="Wei L."/>
            <person name="Li C."/>
            <person name="Ma Q."/>
            <person name="Ju M."/>
            <person name="Zhao R."/>
            <person name="Li G."/>
            <person name="Mu C."/>
            <person name="Tian Q."/>
            <person name="Mei H."/>
            <person name="Zhang T."/>
            <person name="Gao T."/>
            <person name="Zhang H."/>
        </authorList>
    </citation>
    <scope>NUCLEOTIDE SEQUENCE</scope>
    <source>
        <strain evidence="2">KEN1</strain>
    </source>
</reference>
<sequence length="236" mass="27075">MALMGRDDRVRSGMVFQNPRPNSLRIFLVQEPNPPCTRNRAITKIIVQRIREVLDRLISPSQNAFVPGRKIVDNILIAQELFAGYNQRNLPKRCSLKVDLRKAYDTVEWDFLFAAMKLFEFPEPFIRWVDECVTTPTFSICINGVAHGFFKGARGLRHGDPMSPYLFVLIMEVLRLIIQQLIDQDNTFRFHWKCGEMGVFQLGFADDLLLFCEATDSSIAVSSVALMCSPPYQAYM</sequence>